<evidence type="ECO:0000313" key="4">
    <source>
        <dbReference type="Proteomes" id="UP000008021"/>
    </source>
</evidence>
<feature type="transmembrane region" description="Helical" evidence="2">
    <location>
        <begin position="1009"/>
        <end position="1031"/>
    </location>
</feature>
<evidence type="ECO:0000313" key="3">
    <source>
        <dbReference type="EnsemblPlants" id="OMERI12G08630.1"/>
    </source>
</evidence>
<keyword evidence="4" id="KW-1185">Reference proteome</keyword>
<feature type="region of interest" description="Disordered" evidence="1">
    <location>
        <begin position="702"/>
        <end position="732"/>
    </location>
</feature>
<keyword evidence="2" id="KW-0812">Transmembrane</keyword>
<dbReference type="EnsemblPlants" id="OMERI12G08630.1">
    <property type="protein sequence ID" value="OMERI12G08630.1"/>
    <property type="gene ID" value="OMERI12G08630"/>
</dbReference>
<evidence type="ECO:0000256" key="1">
    <source>
        <dbReference type="SAM" id="MobiDB-lite"/>
    </source>
</evidence>
<keyword evidence="2" id="KW-1133">Transmembrane helix</keyword>
<organism evidence="3">
    <name type="scientific">Oryza meridionalis</name>
    <dbReference type="NCBI Taxonomy" id="40149"/>
    <lineage>
        <taxon>Eukaryota</taxon>
        <taxon>Viridiplantae</taxon>
        <taxon>Streptophyta</taxon>
        <taxon>Embryophyta</taxon>
        <taxon>Tracheophyta</taxon>
        <taxon>Spermatophyta</taxon>
        <taxon>Magnoliopsida</taxon>
        <taxon>Liliopsida</taxon>
        <taxon>Poales</taxon>
        <taxon>Poaceae</taxon>
        <taxon>BOP clade</taxon>
        <taxon>Oryzoideae</taxon>
        <taxon>Oryzeae</taxon>
        <taxon>Oryzinae</taxon>
        <taxon>Oryza</taxon>
    </lineage>
</organism>
<dbReference type="Gramene" id="OMERI12G08630.1">
    <property type="protein sequence ID" value="OMERI12G08630.1"/>
    <property type="gene ID" value="OMERI12G08630"/>
</dbReference>
<dbReference type="eggNOG" id="ENOG502QR4P">
    <property type="taxonomic scope" value="Eukaryota"/>
</dbReference>
<dbReference type="AlphaFoldDB" id="A0A0E0FC74"/>
<proteinExistence type="predicted"/>
<feature type="compositionally biased region" description="Basic and acidic residues" evidence="1">
    <location>
        <begin position="720"/>
        <end position="731"/>
    </location>
</feature>
<dbReference type="HOGENOM" id="CLU_006738_0_0_1"/>
<reference evidence="3" key="2">
    <citation type="submission" date="2018-05" db="EMBL/GenBank/DDBJ databases">
        <title>OmerRS3 (Oryza meridionalis Reference Sequence Version 3).</title>
        <authorList>
            <person name="Zhang J."/>
            <person name="Kudrna D."/>
            <person name="Lee S."/>
            <person name="Talag J."/>
            <person name="Welchert J."/>
            <person name="Wing R.A."/>
        </authorList>
    </citation>
    <scope>NUCLEOTIDE SEQUENCE [LARGE SCALE GENOMIC DNA]</scope>
    <source>
        <strain evidence="3">cv. OR44</strain>
    </source>
</reference>
<dbReference type="InterPro" id="IPR004158">
    <property type="entry name" value="DUF247_pln"/>
</dbReference>
<evidence type="ECO:0000256" key="2">
    <source>
        <dbReference type="SAM" id="Phobius"/>
    </source>
</evidence>
<accession>A0A0E0FC74</accession>
<protein>
    <submittedName>
        <fullName evidence="3">Uncharacterized protein</fullName>
    </submittedName>
</protein>
<keyword evidence="2" id="KW-0472">Membrane</keyword>
<dbReference type="PANTHER" id="PTHR31170:SF18">
    <property type="entry name" value="(WILD MALAYSIAN BANANA) HYPOTHETICAL PROTEIN"/>
    <property type="match status" value="1"/>
</dbReference>
<dbReference type="Pfam" id="PF03140">
    <property type="entry name" value="DUF247"/>
    <property type="match status" value="3"/>
</dbReference>
<dbReference type="STRING" id="40149.A0A0E0FC74"/>
<sequence>MEMNAAASRTASRLSWVGDLEMGLDDIFTRWGSELTPGSSRHSVYRVPASVKNLQPLAYQPQVVSLGPFHHGEAHLVPMEEHKRRAVLHVVRRARMPVDEFVAAVESVAWELEGAYQDLGDEWRSEKFLRMMVMDGCFLLEVMRTTTGTWGWESSGWSTAHAGYQPDDPVFSRHGAIYTAPYVRRDMLIMENQLPLLLLDRLVAVERSVEDGMIEDTVRRMVLRFVSPSMRTPPPVNVQAALHPLDLFRKSMLRRQHSGHHRIKPPMDGAVRAEDAAALTIRSATELHEMGIRFRRNGTDSLLDIRFRRGVLLLPAIAVDDTTEHIFLNLMAFERLHPGAGNDVSAFVFLMDSLIRSSRDVELLSIPRIIQNAVGGHRAVAAMFDRLSRYIVLDPESEMDYIYTAVNSYCRSRWRLWDVWFGNLVNTYFRSPWTFLSLAGAVSLLAMTVVQTIFTVLQFYHRCNWLARRQGAAPTRRRTGRRVVSLGPFHHGDDHLRPMEQHKRRAVRQLLRRSGRKLVEYVAAVRTVVHELEDRGRDLGGEWRGEHRERFLQVMVTDGCFLLEMMRLAKVAGAGGGYAESDPVFGRHGAMYMVPHVRRDMLIIDNQLPLLVLEKLLAVESGNQLATSQISHEGKSYLRDFVASLAGGAVEMDWSRVEWSARQRLQWSLAGGTLWRRGDGWRQLAPCWLLPAGAAQVIGDGWPDEGDASGGGPAAAPVRARRDAATGEARRRLGWRGDSAGACAPRRRPGGWRLGGAIRSGIASPPLCPPPPGAWGWLDPTLLSLSSPLQHPLLYGAPPSPPPKDDIKHKANNMALTFISPSCNKTLPEDTYPALHPLDMFRNNLLTDEEANNRIIVRSATELYDAGIRFRRSKTDTAGLHSITFCRGVLTLPQLVVDDSTEYIFLNLMAFEQLHADAGNHVTAYVLFMDSIVDSAADVTLLASKGIIQNAVGSNKAVAKLYNNLCKDVVRNPASDLDAVRRMVNRYCQKPRHVWRNLVHTYFRSPWSLLSLTAAVFLLTMTVVQTIYTILQFYQGN</sequence>
<dbReference type="Proteomes" id="UP000008021">
    <property type="component" value="Chromosome 12"/>
</dbReference>
<dbReference type="PANTHER" id="PTHR31170">
    <property type="entry name" value="BNAC04G53230D PROTEIN"/>
    <property type="match status" value="1"/>
</dbReference>
<reference evidence="3" key="1">
    <citation type="submission" date="2015-04" db="UniProtKB">
        <authorList>
            <consortium name="EnsemblPlants"/>
        </authorList>
    </citation>
    <scope>IDENTIFICATION</scope>
</reference>
<name>A0A0E0FC74_9ORYZ</name>